<evidence type="ECO:0000256" key="3">
    <source>
        <dbReference type="ARBA" id="ARBA00022801"/>
    </source>
</evidence>
<sequence>MEVIQSELGADTSLKTPFYVLHGAQKGLVCMVTAGIHGKEIAGILAAQRLLQVKIEKGTLILVPTVNQIAYRNRIRGNPDLNRTFPRKAGDKCRHRLAAELFRVSKKYRPSWCLDLHEATGFSRLNKGKLGQSIICYPNSQTIHISQEVVKRINRRIDTPHERFTISRHILPGSFRTAAARILQSHSVTVETSMSLALSSRILYQEEIVKLFLQQIGLINETE</sequence>
<dbReference type="PANTHER" id="PTHR37326:SF1">
    <property type="entry name" value="BLL3975 PROTEIN"/>
    <property type="match status" value="1"/>
</dbReference>
<evidence type="ECO:0000313" key="7">
    <source>
        <dbReference type="Proteomes" id="UP000830167"/>
    </source>
</evidence>
<gene>
    <name evidence="6" type="ORF">LSG31_02105</name>
</gene>
<protein>
    <submittedName>
        <fullName evidence="6">Succinylglutamate desuccinylase/aspartoacylase family protein</fullName>
    </submittedName>
</protein>
<keyword evidence="3" id="KW-0378">Hydrolase</keyword>
<keyword evidence="2" id="KW-0479">Metal-binding</keyword>
<feature type="domain" description="Succinylglutamate desuccinylase/Aspartoacylase catalytic" evidence="5">
    <location>
        <begin position="31"/>
        <end position="120"/>
    </location>
</feature>
<dbReference type="InterPro" id="IPR053138">
    <property type="entry name" value="N-alpha-Ac-DABA_deacetylase"/>
</dbReference>
<organism evidence="6 7">
    <name type="scientific">Fodinisporobacter ferrooxydans</name>
    <dbReference type="NCBI Taxonomy" id="2901836"/>
    <lineage>
        <taxon>Bacteria</taxon>
        <taxon>Bacillati</taxon>
        <taxon>Bacillota</taxon>
        <taxon>Bacilli</taxon>
        <taxon>Bacillales</taxon>
        <taxon>Alicyclobacillaceae</taxon>
        <taxon>Fodinisporobacter</taxon>
    </lineage>
</organism>
<evidence type="ECO:0000313" key="6">
    <source>
        <dbReference type="EMBL" id="UOF91078.1"/>
    </source>
</evidence>
<dbReference type="EMBL" id="CP089291">
    <property type="protein sequence ID" value="UOF91078.1"/>
    <property type="molecule type" value="Genomic_DNA"/>
</dbReference>
<dbReference type="SUPFAM" id="SSF53187">
    <property type="entry name" value="Zn-dependent exopeptidases"/>
    <property type="match status" value="1"/>
</dbReference>
<evidence type="ECO:0000256" key="1">
    <source>
        <dbReference type="ARBA" id="ARBA00001947"/>
    </source>
</evidence>
<dbReference type="RefSeq" id="WP_347437769.1">
    <property type="nucleotide sequence ID" value="NZ_CP089291.1"/>
</dbReference>
<accession>A0ABY4CKN5</accession>
<proteinExistence type="predicted"/>
<evidence type="ECO:0000256" key="4">
    <source>
        <dbReference type="ARBA" id="ARBA00022833"/>
    </source>
</evidence>
<dbReference type="Proteomes" id="UP000830167">
    <property type="component" value="Chromosome"/>
</dbReference>
<reference evidence="6" key="1">
    <citation type="submission" date="2021-12" db="EMBL/GenBank/DDBJ databases">
        <title>Alicyclobacillaceae gen. nov., sp. nov., isolated from chalcocite enrichment system.</title>
        <authorList>
            <person name="Jiang Z."/>
        </authorList>
    </citation>
    <scope>NUCLEOTIDE SEQUENCE</scope>
    <source>
        <strain evidence="6">MYW30-H2</strain>
    </source>
</reference>
<dbReference type="Pfam" id="PF24827">
    <property type="entry name" value="AstE_AspA_cat"/>
    <property type="match status" value="1"/>
</dbReference>
<dbReference type="InterPro" id="IPR055438">
    <property type="entry name" value="AstE_AspA_cat"/>
</dbReference>
<dbReference type="PANTHER" id="PTHR37326">
    <property type="entry name" value="BLL3975 PROTEIN"/>
    <property type="match status" value="1"/>
</dbReference>
<name>A0ABY4CKN5_9BACL</name>
<keyword evidence="7" id="KW-1185">Reference proteome</keyword>
<evidence type="ECO:0000259" key="5">
    <source>
        <dbReference type="Pfam" id="PF24827"/>
    </source>
</evidence>
<keyword evidence="4" id="KW-0862">Zinc</keyword>
<dbReference type="Gene3D" id="3.40.630.10">
    <property type="entry name" value="Zn peptidases"/>
    <property type="match status" value="1"/>
</dbReference>
<comment type="cofactor">
    <cofactor evidence="1">
        <name>Zn(2+)</name>
        <dbReference type="ChEBI" id="CHEBI:29105"/>
    </cofactor>
</comment>
<evidence type="ECO:0000256" key="2">
    <source>
        <dbReference type="ARBA" id="ARBA00022723"/>
    </source>
</evidence>